<gene>
    <name evidence="2" type="ORF">GGX14DRAFT_587878</name>
</gene>
<accession>A0AAD6Y6R8</accession>
<dbReference type="Proteomes" id="UP001219525">
    <property type="component" value="Unassembled WGS sequence"/>
</dbReference>
<dbReference type="SUPFAM" id="SSF53335">
    <property type="entry name" value="S-adenosyl-L-methionine-dependent methyltransferases"/>
    <property type="match status" value="1"/>
</dbReference>
<dbReference type="GO" id="GO:0032259">
    <property type="term" value="P:methylation"/>
    <property type="evidence" value="ECO:0007669"/>
    <property type="project" value="UniProtKB-KW"/>
</dbReference>
<dbReference type="PANTHER" id="PTHR42912:SF80">
    <property type="entry name" value="METHYLTRANSFERASE DOMAIN-CONTAINING PROTEIN"/>
    <property type="match status" value="1"/>
</dbReference>
<sequence>MASKLKPDFAKFSPEGTAKMEEITGTPAHAMLVQAGLLPTPPVGARVLDNACGGGVVAARLFGAIGPGTTTDLHVVCGDLAEYMVKSAAERIEKHSWNAEAKVVDAQARELECLPDNHFTHTLMNFGIQFIPNNVLAVEESFRVLRPEGTIGFTSWTAPGWLDSFKHGVPGFVEPPFLKSAPTATEESITGLLTGAGFTRVNVQPIVFEQTDTMARCLPFLGEAFKTILVGETKAKYEAYMKERYGEGEFTLTWKAFVVTAVKP</sequence>
<comment type="caution">
    <text evidence="2">The sequence shown here is derived from an EMBL/GenBank/DDBJ whole genome shotgun (WGS) entry which is preliminary data.</text>
</comment>
<dbReference type="Pfam" id="PF13649">
    <property type="entry name" value="Methyltransf_25"/>
    <property type="match status" value="1"/>
</dbReference>
<keyword evidence="2" id="KW-0808">Transferase</keyword>
<dbReference type="CDD" id="cd02440">
    <property type="entry name" value="AdoMet_MTases"/>
    <property type="match status" value="1"/>
</dbReference>
<organism evidence="2 3">
    <name type="scientific">Mycena pura</name>
    <dbReference type="NCBI Taxonomy" id="153505"/>
    <lineage>
        <taxon>Eukaryota</taxon>
        <taxon>Fungi</taxon>
        <taxon>Dikarya</taxon>
        <taxon>Basidiomycota</taxon>
        <taxon>Agaricomycotina</taxon>
        <taxon>Agaricomycetes</taxon>
        <taxon>Agaricomycetidae</taxon>
        <taxon>Agaricales</taxon>
        <taxon>Marasmiineae</taxon>
        <taxon>Mycenaceae</taxon>
        <taxon>Mycena</taxon>
    </lineage>
</organism>
<proteinExistence type="predicted"/>
<dbReference type="EMBL" id="JARJCW010000104">
    <property type="protein sequence ID" value="KAJ7193847.1"/>
    <property type="molecule type" value="Genomic_DNA"/>
</dbReference>
<name>A0AAD6Y6R8_9AGAR</name>
<dbReference type="GO" id="GO:0008168">
    <property type="term" value="F:methyltransferase activity"/>
    <property type="evidence" value="ECO:0007669"/>
    <property type="project" value="UniProtKB-KW"/>
</dbReference>
<dbReference type="InterPro" id="IPR029063">
    <property type="entry name" value="SAM-dependent_MTases_sf"/>
</dbReference>
<reference evidence="2" key="1">
    <citation type="submission" date="2023-03" db="EMBL/GenBank/DDBJ databases">
        <title>Massive genome expansion in bonnet fungi (Mycena s.s.) driven by repeated elements and novel gene families across ecological guilds.</title>
        <authorList>
            <consortium name="Lawrence Berkeley National Laboratory"/>
            <person name="Harder C.B."/>
            <person name="Miyauchi S."/>
            <person name="Viragh M."/>
            <person name="Kuo A."/>
            <person name="Thoen E."/>
            <person name="Andreopoulos B."/>
            <person name="Lu D."/>
            <person name="Skrede I."/>
            <person name="Drula E."/>
            <person name="Henrissat B."/>
            <person name="Morin E."/>
            <person name="Kohler A."/>
            <person name="Barry K."/>
            <person name="LaButti K."/>
            <person name="Morin E."/>
            <person name="Salamov A."/>
            <person name="Lipzen A."/>
            <person name="Mereny Z."/>
            <person name="Hegedus B."/>
            <person name="Baldrian P."/>
            <person name="Stursova M."/>
            <person name="Weitz H."/>
            <person name="Taylor A."/>
            <person name="Grigoriev I.V."/>
            <person name="Nagy L.G."/>
            <person name="Martin F."/>
            <person name="Kauserud H."/>
        </authorList>
    </citation>
    <scope>NUCLEOTIDE SEQUENCE</scope>
    <source>
        <strain evidence="2">9144</strain>
    </source>
</reference>
<dbReference type="InterPro" id="IPR050508">
    <property type="entry name" value="Methyltransf_Superfamily"/>
</dbReference>
<dbReference type="InterPro" id="IPR041698">
    <property type="entry name" value="Methyltransf_25"/>
</dbReference>
<keyword evidence="2" id="KW-0489">Methyltransferase</keyword>
<keyword evidence="3" id="KW-1185">Reference proteome</keyword>
<dbReference type="PANTHER" id="PTHR42912">
    <property type="entry name" value="METHYLTRANSFERASE"/>
    <property type="match status" value="1"/>
</dbReference>
<evidence type="ECO:0000313" key="2">
    <source>
        <dbReference type="EMBL" id="KAJ7193847.1"/>
    </source>
</evidence>
<dbReference type="AlphaFoldDB" id="A0AAD6Y6R8"/>
<evidence type="ECO:0000313" key="3">
    <source>
        <dbReference type="Proteomes" id="UP001219525"/>
    </source>
</evidence>
<evidence type="ECO:0000259" key="1">
    <source>
        <dbReference type="Pfam" id="PF13649"/>
    </source>
</evidence>
<feature type="domain" description="Methyltransferase" evidence="1">
    <location>
        <begin position="47"/>
        <end position="149"/>
    </location>
</feature>
<protein>
    <submittedName>
        <fullName evidence="2">S-adenosyl-L-methionine-dependent methyltransferase</fullName>
    </submittedName>
</protein>
<dbReference type="Gene3D" id="3.40.50.150">
    <property type="entry name" value="Vaccinia Virus protein VP39"/>
    <property type="match status" value="1"/>
</dbReference>